<dbReference type="EMBL" id="JACICF010000002">
    <property type="protein sequence ID" value="MBB3764696.1"/>
    <property type="molecule type" value="Genomic_DNA"/>
</dbReference>
<name>A0A839Z0A5_9SPHN</name>
<evidence type="ECO:0000256" key="1">
    <source>
        <dbReference type="SAM" id="Phobius"/>
    </source>
</evidence>
<sequence>MTNFINMLKDESGASAAEYALILAIIGATLAVAAVALGSSIGNAIGDTTTCIESDGTNCP</sequence>
<keyword evidence="3" id="KW-1185">Reference proteome</keyword>
<keyword evidence="1" id="KW-0472">Membrane</keyword>
<dbReference type="Proteomes" id="UP000578569">
    <property type="component" value="Unassembled WGS sequence"/>
</dbReference>
<proteinExistence type="predicted"/>
<keyword evidence="1" id="KW-0812">Transmembrane</keyword>
<accession>A0A839Z0A5</accession>
<dbReference type="RefSeq" id="WP_183934076.1">
    <property type="nucleotide sequence ID" value="NZ_JACICF010000002.1"/>
</dbReference>
<feature type="transmembrane region" description="Helical" evidence="1">
    <location>
        <begin position="20"/>
        <end position="38"/>
    </location>
</feature>
<protein>
    <submittedName>
        <fullName evidence="2">Pilus assembly protein Flp/PilA</fullName>
    </submittedName>
</protein>
<comment type="caution">
    <text evidence="2">The sequence shown here is derived from an EMBL/GenBank/DDBJ whole genome shotgun (WGS) entry which is preliminary data.</text>
</comment>
<dbReference type="AlphaFoldDB" id="A0A839Z0A5"/>
<organism evidence="2 3">
    <name type="scientific">Sphingomicrobium lutaoense</name>
    <dbReference type="NCBI Taxonomy" id="515949"/>
    <lineage>
        <taxon>Bacteria</taxon>
        <taxon>Pseudomonadati</taxon>
        <taxon>Pseudomonadota</taxon>
        <taxon>Alphaproteobacteria</taxon>
        <taxon>Sphingomonadales</taxon>
        <taxon>Sphingomonadaceae</taxon>
        <taxon>Sphingomicrobium</taxon>
    </lineage>
</organism>
<keyword evidence="1" id="KW-1133">Transmembrane helix</keyword>
<evidence type="ECO:0000313" key="3">
    <source>
        <dbReference type="Proteomes" id="UP000578569"/>
    </source>
</evidence>
<gene>
    <name evidence="2" type="ORF">FHS50_001758</name>
</gene>
<reference evidence="2 3" key="1">
    <citation type="submission" date="2020-08" db="EMBL/GenBank/DDBJ databases">
        <title>Genomic Encyclopedia of Type Strains, Phase IV (KMG-IV): sequencing the most valuable type-strain genomes for metagenomic binning, comparative biology and taxonomic classification.</title>
        <authorList>
            <person name="Goeker M."/>
        </authorList>
    </citation>
    <scope>NUCLEOTIDE SEQUENCE [LARGE SCALE GENOMIC DNA]</scope>
    <source>
        <strain evidence="2 3">DSM 24194</strain>
    </source>
</reference>
<evidence type="ECO:0000313" key="2">
    <source>
        <dbReference type="EMBL" id="MBB3764696.1"/>
    </source>
</evidence>